<evidence type="ECO:0000256" key="1">
    <source>
        <dbReference type="SAM" id="MobiDB-lite"/>
    </source>
</evidence>
<dbReference type="PhylomeDB" id="V7CYH8"/>
<name>V7CYH8_PHAVU</name>
<feature type="compositionally biased region" description="Basic and acidic residues" evidence="1">
    <location>
        <begin position="28"/>
        <end position="38"/>
    </location>
</feature>
<dbReference type="EMBL" id="CM002288">
    <property type="protein sequence ID" value="ESW34345.1"/>
    <property type="molecule type" value="Genomic_DNA"/>
</dbReference>
<sequence length="150" mass="17111">MNNEEVVDNRNEAASEWRMVSAVRPLIKPREENTDTSHKGKNLATPSQLLKSNRTFDRVVNSPPKYNNLSTRVVPSAPQNHLRYRPYDLMQQPLRTVNFLAQMEARSLVPIKVWRENPPSKATLAEWGSTLQLGDGKRKPLDLTLRLGLP</sequence>
<gene>
    <name evidence="2" type="ORF">PHAVU_001G144500g</name>
</gene>
<dbReference type="AlphaFoldDB" id="V7CYH8"/>
<evidence type="ECO:0000313" key="2">
    <source>
        <dbReference type="EMBL" id="ESW34345.1"/>
    </source>
</evidence>
<feature type="region of interest" description="Disordered" evidence="1">
    <location>
        <begin position="28"/>
        <end position="72"/>
    </location>
</feature>
<evidence type="ECO:0000313" key="3">
    <source>
        <dbReference type="Proteomes" id="UP000000226"/>
    </source>
</evidence>
<reference evidence="3" key="1">
    <citation type="journal article" date="2014" name="Nat. Genet.">
        <title>A reference genome for common bean and genome-wide analysis of dual domestications.</title>
        <authorList>
            <person name="Schmutz J."/>
            <person name="McClean P.E."/>
            <person name="Mamidi S."/>
            <person name="Wu G.A."/>
            <person name="Cannon S.B."/>
            <person name="Grimwood J."/>
            <person name="Jenkins J."/>
            <person name="Shu S."/>
            <person name="Song Q."/>
            <person name="Chavarro C."/>
            <person name="Torres-Torres M."/>
            <person name="Geffroy V."/>
            <person name="Moghaddam S.M."/>
            <person name="Gao D."/>
            <person name="Abernathy B."/>
            <person name="Barry K."/>
            <person name="Blair M."/>
            <person name="Brick M.A."/>
            <person name="Chovatia M."/>
            <person name="Gepts P."/>
            <person name="Goodstein D.M."/>
            <person name="Gonzales M."/>
            <person name="Hellsten U."/>
            <person name="Hyten D.L."/>
            <person name="Jia G."/>
            <person name="Kelly J.D."/>
            <person name="Kudrna D."/>
            <person name="Lee R."/>
            <person name="Richard M.M."/>
            <person name="Miklas P.N."/>
            <person name="Osorno J.M."/>
            <person name="Rodrigues J."/>
            <person name="Thareau V."/>
            <person name="Urrea C.A."/>
            <person name="Wang M."/>
            <person name="Yu Y."/>
            <person name="Zhang M."/>
            <person name="Wing R.A."/>
            <person name="Cregan P.B."/>
            <person name="Rokhsar D.S."/>
            <person name="Jackson S.A."/>
        </authorList>
    </citation>
    <scope>NUCLEOTIDE SEQUENCE [LARGE SCALE GENOMIC DNA]</scope>
    <source>
        <strain evidence="3">cv. G19833</strain>
    </source>
</reference>
<dbReference type="Gramene" id="ESW34345">
    <property type="protein sequence ID" value="ESW34345"/>
    <property type="gene ID" value="PHAVU_001G144500g"/>
</dbReference>
<feature type="compositionally biased region" description="Polar residues" evidence="1">
    <location>
        <begin position="44"/>
        <end position="53"/>
    </location>
</feature>
<keyword evidence="3" id="KW-1185">Reference proteome</keyword>
<dbReference type="Proteomes" id="UP000000226">
    <property type="component" value="Chromosome 1"/>
</dbReference>
<proteinExistence type="predicted"/>
<protein>
    <submittedName>
        <fullName evidence="2">Uncharacterized protein</fullName>
    </submittedName>
</protein>
<dbReference type="OrthoDB" id="10404211at2759"/>
<dbReference type="OMA" id="VWRENPP"/>
<organism evidence="2 3">
    <name type="scientific">Phaseolus vulgaris</name>
    <name type="common">Kidney bean</name>
    <name type="synonym">French bean</name>
    <dbReference type="NCBI Taxonomy" id="3885"/>
    <lineage>
        <taxon>Eukaryota</taxon>
        <taxon>Viridiplantae</taxon>
        <taxon>Streptophyta</taxon>
        <taxon>Embryophyta</taxon>
        <taxon>Tracheophyta</taxon>
        <taxon>Spermatophyta</taxon>
        <taxon>Magnoliopsida</taxon>
        <taxon>eudicotyledons</taxon>
        <taxon>Gunneridae</taxon>
        <taxon>Pentapetalae</taxon>
        <taxon>rosids</taxon>
        <taxon>fabids</taxon>
        <taxon>Fabales</taxon>
        <taxon>Fabaceae</taxon>
        <taxon>Papilionoideae</taxon>
        <taxon>50 kb inversion clade</taxon>
        <taxon>NPAAA clade</taxon>
        <taxon>indigoferoid/millettioid clade</taxon>
        <taxon>Phaseoleae</taxon>
        <taxon>Phaseolus</taxon>
    </lineage>
</organism>
<accession>V7CYH8</accession>